<organism evidence="2 3">
    <name type="scientific">Paenibacillus mendelii</name>
    <dbReference type="NCBI Taxonomy" id="206163"/>
    <lineage>
        <taxon>Bacteria</taxon>
        <taxon>Bacillati</taxon>
        <taxon>Bacillota</taxon>
        <taxon>Bacilli</taxon>
        <taxon>Bacillales</taxon>
        <taxon>Paenibacillaceae</taxon>
        <taxon>Paenibacillus</taxon>
    </lineage>
</organism>
<dbReference type="Proteomes" id="UP001589818">
    <property type="component" value="Unassembled WGS sequence"/>
</dbReference>
<feature type="compositionally biased region" description="Basic and acidic residues" evidence="1">
    <location>
        <begin position="1"/>
        <end position="27"/>
    </location>
</feature>
<proteinExistence type="predicted"/>
<evidence type="ECO:0000256" key="1">
    <source>
        <dbReference type="SAM" id="MobiDB-lite"/>
    </source>
</evidence>
<evidence type="ECO:0008006" key="4">
    <source>
        <dbReference type="Google" id="ProtNLM"/>
    </source>
</evidence>
<keyword evidence="3" id="KW-1185">Reference proteome</keyword>
<sequence length="51" mass="5736">MPSDKIDIETDGDPKTIYEDTTAHERSGFILDDTEQSGKDNKKPYDEQSSS</sequence>
<reference evidence="2 3" key="1">
    <citation type="submission" date="2024-09" db="EMBL/GenBank/DDBJ databases">
        <authorList>
            <person name="Sun Q."/>
            <person name="Mori K."/>
        </authorList>
    </citation>
    <scope>NUCLEOTIDE SEQUENCE [LARGE SCALE GENOMIC DNA]</scope>
    <source>
        <strain evidence="2 3">CCM 4839</strain>
    </source>
</reference>
<dbReference type="RefSeq" id="WP_204820731.1">
    <property type="nucleotide sequence ID" value="NZ_JANHOF010000020.1"/>
</dbReference>
<feature type="compositionally biased region" description="Basic and acidic residues" evidence="1">
    <location>
        <begin position="36"/>
        <end position="51"/>
    </location>
</feature>
<protein>
    <recommendedName>
        <fullName evidence="4">DUF4025 domain-containing protein</fullName>
    </recommendedName>
</protein>
<accession>A0ABV6J2D9</accession>
<name>A0ABV6J2D9_9BACL</name>
<evidence type="ECO:0000313" key="3">
    <source>
        <dbReference type="Proteomes" id="UP001589818"/>
    </source>
</evidence>
<evidence type="ECO:0000313" key="2">
    <source>
        <dbReference type="EMBL" id="MFC0390030.1"/>
    </source>
</evidence>
<dbReference type="EMBL" id="JBHLVF010000006">
    <property type="protein sequence ID" value="MFC0390030.1"/>
    <property type="molecule type" value="Genomic_DNA"/>
</dbReference>
<comment type="caution">
    <text evidence="2">The sequence shown here is derived from an EMBL/GenBank/DDBJ whole genome shotgun (WGS) entry which is preliminary data.</text>
</comment>
<gene>
    <name evidence="2" type="ORF">ACFFJ8_01440</name>
</gene>
<feature type="region of interest" description="Disordered" evidence="1">
    <location>
        <begin position="1"/>
        <end position="51"/>
    </location>
</feature>